<proteinExistence type="predicted"/>
<reference evidence="1" key="2">
    <citation type="submission" date="2022-01" db="EMBL/GenBank/DDBJ databases">
        <authorList>
            <person name="Yamashiro T."/>
            <person name="Shiraishi A."/>
            <person name="Satake H."/>
            <person name="Nakayama K."/>
        </authorList>
    </citation>
    <scope>NUCLEOTIDE SEQUENCE</scope>
</reference>
<keyword evidence="2" id="KW-1185">Reference proteome</keyword>
<comment type="caution">
    <text evidence="1">The sequence shown here is derived from an EMBL/GenBank/DDBJ whole genome shotgun (WGS) entry which is preliminary data.</text>
</comment>
<reference evidence="1" key="1">
    <citation type="journal article" date="2022" name="Int. J. Mol. Sci.">
        <title>Draft Genome of Tanacetum Coccineum: Genomic Comparison of Closely Related Tanacetum-Family Plants.</title>
        <authorList>
            <person name="Yamashiro T."/>
            <person name="Shiraishi A."/>
            <person name="Nakayama K."/>
            <person name="Satake H."/>
        </authorList>
    </citation>
    <scope>NUCLEOTIDE SEQUENCE</scope>
</reference>
<evidence type="ECO:0000313" key="2">
    <source>
        <dbReference type="Proteomes" id="UP001151760"/>
    </source>
</evidence>
<gene>
    <name evidence="1" type="ORF">Tco_0939030</name>
</gene>
<evidence type="ECO:0000313" key="1">
    <source>
        <dbReference type="EMBL" id="GJT39165.1"/>
    </source>
</evidence>
<accession>A0ABQ5DIW4</accession>
<organism evidence="1 2">
    <name type="scientific">Tanacetum coccineum</name>
    <dbReference type="NCBI Taxonomy" id="301880"/>
    <lineage>
        <taxon>Eukaryota</taxon>
        <taxon>Viridiplantae</taxon>
        <taxon>Streptophyta</taxon>
        <taxon>Embryophyta</taxon>
        <taxon>Tracheophyta</taxon>
        <taxon>Spermatophyta</taxon>
        <taxon>Magnoliopsida</taxon>
        <taxon>eudicotyledons</taxon>
        <taxon>Gunneridae</taxon>
        <taxon>Pentapetalae</taxon>
        <taxon>asterids</taxon>
        <taxon>campanulids</taxon>
        <taxon>Asterales</taxon>
        <taxon>Asteraceae</taxon>
        <taxon>Asteroideae</taxon>
        <taxon>Anthemideae</taxon>
        <taxon>Anthemidinae</taxon>
        <taxon>Tanacetum</taxon>
    </lineage>
</organism>
<dbReference type="Proteomes" id="UP001151760">
    <property type="component" value="Unassembled WGS sequence"/>
</dbReference>
<protein>
    <submittedName>
        <fullName evidence="1">Uncharacterized protein</fullName>
    </submittedName>
</protein>
<name>A0ABQ5DIW4_9ASTR</name>
<dbReference type="EMBL" id="BQNB010015364">
    <property type="protein sequence ID" value="GJT39165.1"/>
    <property type="molecule type" value="Genomic_DNA"/>
</dbReference>
<sequence length="298" mass="33854">MDRGTWHCSLGVSSVVDAFVRSEVLPPRAGTGISYVNLVQGSDAATFCEGSCPILYALRGLTSCSECLQELQGGVRYARKDDRLEVSKGREDVREVFQQRGSGAKRKLSRCGRNQIGLEDAWNRETVIALYVTTSEEGLNMRQSRWMKLFNEYGFEAKYHLGKANVVVESWSRRKSEATNKFWIDVGPPFGEMLTNQWLSIKGLQDCCYNLSYPSKSGERITKDMVVKLPSVSSGYDAIWGCGDYHEGIEMELHLEHCVERNVVKVRWDLKRGPELTWERKDRMRSTCPQLFVDRANA</sequence>